<reference evidence="9" key="1">
    <citation type="journal article" date="2021" name="J. Eukaryot. Microbiol.">
        <title>Description of Imasa heleensis, gen. nov., sp. nov. (Imasidae, fam. nov.), a Deep-Branching Marine Malawimonad and Possible Key Taxon in Understanding Early Eukaryotic Evolution.</title>
        <authorList>
            <person name="Heiss A.A."/>
            <person name="Warring S.D."/>
            <person name="Lukacs K."/>
            <person name="Favate J."/>
            <person name="Yang A."/>
            <person name="Gyaltshen Y."/>
            <person name="Filardi C."/>
            <person name="Simpson A.G.B."/>
            <person name="Kim E."/>
        </authorList>
    </citation>
    <scope>NUCLEOTIDE SEQUENCE</scope>
</reference>
<feature type="transmembrane region" description="Helical" evidence="7">
    <location>
        <begin position="156"/>
        <end position="173"/>
    </location>
</feature>
<dbReference type="AlphaFoldDB" id="A0A893DCT2"/>
<dbReference type="GO" id="GO:0015232">
    <property type="term" value="F:heme transmembrane transporter activity"/>
    <property type="evidence" value="ECO:0007669"/>
    <property type="project" value="InterPro"/>
</dbReference>
<comment type="similarity">
    <text evidence="2">Belongs to the CcmC/CycZ/HelC family.</text>
</comment>
<dbReference type="InterPro" id="IPR002541">
    <property type="entry name" value="Cyt_c_assembly"/>
</dbReference>
<dbReference type="Pfam" id="PF01578">
    <property type="entry name" value="Cytochrom_C_asm"/>
    <property type="match status" value="1"/>
</dbReference>
<dbReference type="GO" id="GO:0017004">
    <property type="term" value="P:cytochrome complex assembly"/>
    <property type="evidence" value="ECO:0007669"/>
    <property type="project" value="UniProtKB-KW"/>
</dbReference>
<feature type="domain" description="Cytochrome c assembly protein" evidence="8">
    <location>
        <begin position="27"/>
        <end position="184"/>
    </location>
</feature>
<protein>
    <submittedName>
        <fullName evidence="9">ABC transporter subunit C</fullName>
    </submittedName>
</protein>
<evidence type="ECO:0000256" key="7">
    <source>
        <dbReference type="SAM" id="Phobius"/>
    </source>
</evidence>
<dbReference type="GeneID" id="67270329"/>
<dbReference type="InterPro" id="IPR003557">
    <property type="entry name" value="Cyt_c_biogenesis_CcmC"/>
</dbReference>
<gene>
    <name evidence="9" type="primary">ccmC</name>
</gene>
<evidence type="ECO:0000256" key="3">
    <source>
        <dbReference type="ARBA" id="ARBA00022692"/>
    </source>
</evidence>
<keyword evidence="5 7" id="KW-1133">Transmembrane helix</keyword>
<sequence length="238" mass="27656">MINNYYTFYKPHNILKYTKYLYYPILILSIIIFSAGLYLGIMCLDTDYQQGESYRILYIHVPLAWSSTLIYYISSFFSLIYIVTRSPIYSMLSVINMEIGLVSTFLTLVTGSLWGLPTWGTWWVWDARLTSVLILLIVYIIHYLIAKNIFNANHSLMIANIFCLIGALIIPIVKKSVEWWSTLHQSSSIAQSHSSVHFYILISLLLIWFSYCLIIIIVNINGIRYELIKSKGSRYINI</sequence>
<dbReference type="PANTHER" id="PTHR30071">
    <property type="entry name" value="HEME EXPORTER PROTEIN C"/>
    <property type="match status" value="1"/>
</dbReference>
<feature type="transmembrane region" description="Helical" evidence="7">
    <location>
        <begin position="61"/>
        <end position="83"/>
    </location>
</feature>
<evidence type="ECO:0000256" key="5">
    <source>
        <dbReference type="ARBA" id="ARBA00022989"/>
    </source>
</evidence>
<feature type="transmembrane region" description="Helical" evidence="7">
    <location>
        <begin position="196"/>
        <end position="220"/>
    </location>
</feature>
<dbReference type="RefSeq" id="YP_010165738.1">
    <property type="nucleotide sequence ID" value="NC_057511.1"/>
</dbReference>
<name>A0A893DCT2_9EUKA</name>
<evidence type="ECO:0000259" key="8">
    <source>
        <dbReference type="Pfam" id="PF01578"/>
    </source>
</evidence>
<keyword evidence="4" id="KW-0201">Cytochrome c-type biogenesis</keyword>
<organism evidence="9">
    <name type="scientific">Imasa heleensis</name>
    <dbReference type="NCBI Taxonomy" id="2772037"/>
    <lineage>
        <taxon>Eukaryota</taxon>
        <taxon>Malawimonadida</taxon>
        <taxon>Imasidae</taxon>
        <taxon>Imasa</taxon>
    </lineage>
</organism>
<evidence type="ECO:0000256" key="4">
    <source>
        <dbReference type="ARBA" id="ARBA00022748"/>
    </source>
</evidence>
<feature type="transmembrane region" description="Helical" evidence="7">
    <location>
        <begin position="95"/>
        <end position="116"/>
    </location>
</feature>
<evidence type="ECO:0000313" key="9">
    <source>
        <dbReference type="EMBL" id="QRR29751.1"/>
    </source>
</evidence>
<keyword evidence="9" id="KW-0496">Mitochondrion</keyword>
<feature type="transmembrane region" description="Helical" evidence="7">
    <location>
        <begin position="20"/>
        <end position="41"/>
    </location>
</feature>
<accession>A0A893DCT2</accession>
<dbReference type="PRINTS" id="PR01386">
    <property type="entry name" value="CCMCBIOGNSIS"/>
</dbReference>
<dbReference type="PANTHER" id="PTHR30071:SF1">
    <property type="entry name" value="CYTOCHROME B_B6 PROTEIN-RELATED"/>
    <property type="match status" value="1"/>
</dbReference>
<comment type="subcellular location">
    <subcellularLocation>
        <location evidence="1">Membrane</location>
        <topology evidence="1">Multi-pass membrane protein</topology>
    </subcellularLocation>
</comment>
<evidence type="ECO:0000256" key="2">
    <source>
        <dbReference type="ARBA" id="ARBA00005840"/>
    </source>
</evidence>
<keyword evidence="3 7" id="KW-0812">Transmembrane</keyword>
<dbReference type="InterPro" id="IPR045062">
    <property type="entry name" value="Cyt_c_biogenesis_CcsA/CcmC"/>
</dbReference>
<evidence type="ECO:0000256" key="6">
    <source>
        <dbReference type="ARBA" id="ARBA00023136"/>
    </source>
</evidence>
<dbReference type="GO" id="GO:0020037">
    <property type="term" value="F:heme binding"/>
    <property type="evidence" value="ECO:0007669"/>
    <property type="project" value="InterPro"/>
</dbReference>
<dbReference type="GO" id="GO:0005886">
    <property type="term" value="C:plasma membrane"/>
    <property type="evidence" value="ECO:0007669"/>
    <property type="project" value="TreeGrafter"/>
</dbReference>
<geneLocation type="mitochondrion" evidence="9"/>
<dbReference type="EMBL" id="MT246538">
    <property type="protein sequence ID" value="QRR29751.1"/>
    <property type="molecule type" value="Genomic_DNA"/>
</dbReference>
<proteinExistence type="inferred from homology"/>
<feature type="transmembrane region" description="Helical" evidence="7">
    <location>
        <begin position="122"/>
        <end position="144"/>
    </location>
</feature>
<evidence type="ECO:0000256" key="1">
    <source>
        <dbReference type="ARBA" id="ARBA00004141"/>
    </source>
</evidence>
<keyword evidence="6 7" id="KW-0472">Membrane</keyword>